<reference evidence="5 6" key="1">
    <citation type="journal article" name="Sci. Rep.">
        <title>Genome-scale phylogenetic analyses confirm Olpidium as the closest living zoosporic fungus to the non-flagellated, terrestrial fungi.</title>
        <authorList>
            <person name="Chang Y."/>
            <person name="Rochon D."/>
            <person name="Sekimoto S."/>
            <person name="Wang Y."/>
            <person name="Chovatia M."/>
            <person name="Sandor L."/>
            <person name="Salamov A."/>
            <person name="Grigoriev I.V."/>
            <person name="Stajich J.E."/>
            <person name="Spatafora J.W."/>
        </authorList>
    </citation>
    <scope>NUCLEOTIDE SEQUENCE [LARGE SCALE GENOMIC DNA]</scope>
    <source>
        <strain evidence="5">S191</strain>
    </source>
</reference>
<dbReference type="GO" id="GO:0005525">
    <property type="term" value="F:GTP binding"/>
    <property type="evidence" value="ECO:0007669"/>
    <property type="project" value="UniProtKB-KW"/>
</dbReference>
<evidence type="ECO:0000256" key="2">
    <source>
        <dbReference type="ARBA" id="ARBA00022741"/>
    </source>
</evidence>
<evidence type="ECO:0000313" key="5">
    <source>
        <dbReference type="EMBL" id="KAG5455754.1"/>
    </source>
</evidence>
<dbReference type="Gene3D" id="3.40.50.300">
    <property type="entry name" value="P-loop containing nucleotide triphosphate hydrolases"/>
    <property type="match status" value="1"/>
</dbReference>
<accession>A0A8H8DED7</accession>
<dbReference type="AlphaFoldDB" id="A0A8H8DED7"/>
<dbReference type="InterPro" id="IPR027417">
    <property type="entry name" value="P-loop_NTPase"/>
</dbReference>
<dbReference type="SUPFAM" id="SSF52540">
    <property type="entry name" value="P-loop containing nucleoside triphosphate hydrolases"/>
    <property type="match status" value="1"/>
</dbReference>
<keyword evidence="4" id="KW-0449">Lipoprotein</keyword>
<dbReference type="PANTHER" id="PTHR47981">
    <property type="entry name" value="RAB FAMILY"/>
    <property type="match status" value="1"/>
</dbReference>
<dbReference type="InterPro" id="IPR001806">
    <property type="entry name" value="Small_GTPase"/>
</dbReference>
<sequence length="145" mass="16602">MPAQVLKVILLGDAAVGKGLPGRSVRLFSALAEFLAPQYLYDCFSNTYKATIGADFITKDLTEDNRKVVLQVWDTAGQERFHSLGTYYYRGGGFVGTQPVRSKNDRHAELPLPDDCAHLRWPRRLRDFRSRRGRPLLRREFARFV</sequence>
<evidence type="ECO:0000313" key="6">
    <source>
        <dbReference type="Proteomes" id="UP000673691"/>
    </source>
</evidence>
<dbReference type="EMBL" id="JAEFCI010012845">
    <property type="protein sequence ID" value="KAG5455754.1"/>
    <property type="molecule type" value="Genomic_DNA"/>
</dbReference>
<dbReference type="OrthoDB" id="9989112at2759"/>
<comment type="similarity">
    <text evidence="1">Belongs to the small GTPase superfamily. Rab family.</text>
</comment>
<dbReference type="Pfam" id="PF00071">
    <property type="entry name" value="Ras"/>
    <property type="match status" value="1"/>
</dbReference>
<gene>
    <name evidence="5" type="ORF">BJ554DRAFT_4721</name>
</gene>
<dbReference type="PRINTS" id="PR00449">
    <property type="entry name" value="RASTRNSFRMNG"/>
</dbReference>
<dbReference type="SMART" id="SM00175">
    <property type="entry name" value="RAB"/>
    <property type="match status" value="1"/>
</dbReference>
<name>A0A8H8DED7_9FUNG</name>
<proteinExistence type="inferred from homology"/>
<evidence type="ECO:0000256" key="1">
    <source>
        <dbReference type="ARBA" id="ARBA00006270"/>
    </source>
</evidence>
<keyword evidence="6" id="KW-1185">Reference proteome</keyword>
<comment type="caution">
    <text evidence="5">The sequence shown here is derived from an EMBL/GenBank/DDBJ whole genome shotgun (WGS) entry which is preliminary data.</text>
</comment>
<evidence type="ECO:0000256" key="3">
    <source>
        <dbReference type="ARBA" id="ARBA00023134"/>
    </source>
</evidence>
<keyword evidence="3" id="KW-0342">GTP-binding</keyword>
<protein>
    <submittedName>
        <fullName evidence="5">Ras family-domain-containing protein</fullName>
    </submittedName>
</protein>
<dbReference type="GO" id="GO:0003924">
    <property type="term" value="F:GTPase activity"/>
    <property type="evidence" value="ECO:0007669"/>
    <property type="project" value="InterPro"/>
</dbReference>
<dbReference type="Proteomes" id="UP000673691">
    <property type="component" value="Unassembled WGS sequence"/>
</dbReference>
<evidence type="ECO:0000256" key="4">
    <source>
        <dbReference type="ARBA" id="ARBA00023289"/>
    </source>
</evidence>
<dbReference type="PANTHER" id="PTHR47981:SF20">
    <property type="entry name" value="RAS-RELATED PROTEIN RAB-7A"/>
    <property type="match status" value="1"/>
</dbReference>
<organism evidence="5 6">
    <name type="scientific">Olpidium bornovanus</name>
    <dbReference type="NCBI Taxonomy" id="278681"/>
    <lineage>
        <taxon>Eukaryota</taxon>
        <taxon>Fungi</taxon>
        <taxon>Fungi incertae sedis</taxon>
        <taxon>Olpidiomycota</taxon>
        <taxon>Olpidiomycotina</taxon>
        <taxon>Olpidiomycetes</taxon>
        <taxon>Olpidiales</taxon>
        <taxon>Olpidiaceae</taxon>
        <taxon>Olpidium</taxon>
    </lineage>
</organism>
<keyword evidence="2" id="KW-0547">Nucleotide-binding</keyword>
<keyword evidence="4" id="KW-0636">Prenylation</keyword>